<dbReference type="SMART" id="SM00388">
    <property type="entry name" value="HisKA"/>
    <property type="match status" value="1"/>
</dbReference>
<dbReference type="EC" id="2.7.13.3" evidence="15"/>
<evidence type="ECO:0000256" key="6">
    <source>
        <dbReference type="ARBA" id="ARBA00022553"/>
    </source>
</evidence>
<feature type="transmembrane region" description="Helical" evidence="15">
    <location>
        <begin position="12"/>
        <end position="30"/>
    </location>
</feature>
<feature type="transmembrane region" description="Helical" evidence="15">
    <location>
        <begin position="183"/>
        <end position="204"/>
    </location>
</feature>
<evidence type="ECO:0000256" key="2">
    <source>
        <dbReference type="ARBA" id="ARBA00004141"/>
    </source>
</evidence>
<evidence type="ECO:0000256" key="14">
    <source>
        <dbReference type="ARBA" id="ARBA00023136"/>
    </source>
</evidence>
<dbReference type="Pfam" id="PF02518">
    <property type="entry name" value="HATPase_c"/>
    <property type="match status" value="1"/>
</dbReference>
<dbReference type="CDD" id="cd00082">
    <property type="entry name" value="HisKA"/>
    <property type="match status" value="1"/>
</dbReference>
<dbReference type="Gene3D" id="1.10.287.130">
    <property type="match status" value="1"/>
</dbReference>
<dbReference type="EMBL" id="FUGD01000036">
    <property type="protein sequence ID" value="SJM36225.1"/>
    <property type="molecule type" value="Genomic_DNA"/>
</dbReference>
<dbReference type="Pfam" id="PF00512">
    <property type="entry name" value="HisKA"/>
    <property type="match status" value="1"/>
</dbReference>
<evidence type="ECO:0000256" key="11">
    <source>
        <dbReference type="ARBA" id="ARBA00022840"/>
    </source>
</evidence>
<feature type="domain" description="HAMP" evidence="17">
    <location>
        <begin position="201"/>
        <end position="254"/>
    </location>
</feature>
<comment type="catalytic activity">
    <reaction evidence="1 15">
        <text>ATP + protein L-histidine = ADP + protein N-phospho-L-histidine.</text>
        <dbReference type="EC" id="2.7.13.3"/>
    </reaction>
</comment>
<dbReference type="RefSeq" id="WP_077447635.1">
    <property type="nucleotide sequence ID" value="NZ_FUGD01000036.1"/>
</dbReference>
<evidence type="ECO:0000256" key="4">
    <source>
        <dbReference type="ARBA" id="ARBA00022475"/>
    </source>
</evidence>
<dbReference type="Gene3D" id="3.30.565.10">
    <property type="entry name" value="Histidine kinase-like ATPase, C-terminal domain"/>
    <property type="match status" value="1"/>
</dbReference>
<keyword evidence="13 15" id="KW-0902">Two-component regulatory system</keyword>
<evidence type="ECO:0000256" key="9">
    <source>
        <dbReference type="ARBA" id="ARBA00022741"/>
    </source>
</evidence>
<dbReference type="PROSITE" id="PS50885">
    <property type="entry name" value="HAMP"/>
    <property type="match status" value="1"/>
</dbReference>
<dbReference type="NCBIfam" id="TIGR01386">
    <property type="entry name" value="cztS_silS_copS"/>
    <property type="match status" value="1"/>
</dbReference>
<evidence type="ECO:0000256" key="7">
    <source>
        <dbReference type="ARBA" id="ARBA00022679"/>
    </source>
</evidence>
<dbReference type="InterPro" id="IPR036890">
    <property type="entry name" value="HATPase_C_sf"/>
</dbReference>
<dbReference type="InterPro" id="IPR036097">
    <property type="entry name" value="HisK_dim/P_sf"/>
</dbReference>
<reference evidence="19" key="1">
    <citation type="submission" date="2017-02" db="EMBL/GenBank/DDBJ databases">
        <authorList>
            <person name="Mornico D."/>
        </authorList>
    </citation>
    <scope>NUCLEOTIDE SEQUENCE [LARGE SCALE GENOMIC DNA]</scope>
</reference>
<evidence type="ECO:0000256" key="12">
    <source>
        <dbReference type="ARBA" id="ARBA00022989"/>
    </source>
</evidence>
<organism evidence="18 19">
    <name type="scientific">Psychrobacter pasteurii</name>
    <dbReference type="NCBI Taxonomy" id="1945520"/>
    <lineage>
        <taxon>Bacteria</taxon>
        <taxon>Pseudomonadati</taxon>
        <taxon>Pseudomonadota</taxon>
        <taxon>Gammaproteobacteria</taxon>
        <taxon>Moraxellales</taxon>
        <taxon>Moraxellaceae</taxon>
        <taxon>Psychrobacter</taxon>
    </lineage>
</organism>
<evidence type="ECO:0000313" key="18">
    <source>
        <dbReference type="EMBL" id="SJM36225.1"/>
    </source>
</evidence>
<feature type="domain" description="Histidine kinase" evidence="16">
    <location>
        <begin position="262"/>
        <end position="483"/>
    </location>
</feature>
<name>A0A1R4ECL2_9GAMM</name>
<evidence type="ECO:0000256" key="5">
    <source>
        <dbReference type="ARBA" id="ARBA00022519"/>
    </source>
</evidence>
<keyword evidence="8 15" id="KW-0812">Transmembrane</keyword>
<dbReference type="STRING" id="1945520.A1019T_00185"/>
<evidence type="ECO:0000256" key="3">
    <source>
        <dbReference type="ARBA" id="ARBA00004533"/>
    </source>
</evidence>
<dbReference type="Proteomes" id="UP000188169">
    <property type="component" value="Unassembled WGS sequence"/>
</dbReference>
<dbReference type="PROSITE" id="PS50109">
    <property type="entry name" value="HIS_KIN"/>
    <property type="match status" value="1"/>
</dbReference>
<dbReference type="SMART" id="SM00387">
    <property type="entry name" value="HATPase_c"/>
    <property type="match status" value="1"/>
</dbReference>
<dbReference type="PANTHER" id="PTHR45436">
    <property type="entry name" value="SENSOR HISTIDINE KINASE YKOH"/>
    <property type="match status" value="1"/>
</dbReference>
<keyword evidence="14 15" id="KW-0472">Membrane</keyword>
<dbReference type="GO" id="GO:0005524">
    <property type="term" value="F:ATP binding"/>
    <property type="evidence" value="ECO:0007669"/>
    <property type="project" value="UniProtKB-KW"/>
</dbReference>
<dbReference type="GO" id="GO:0000155">
    <property type="term" value="F:phosphorelay sensor kinase activity"/>
    <property type="evidence" value="ECO:0007669"/>
    <property type="project" value="InterPro"/>
</dbReference>
<evidence type="ECO:0000256" key="10">
    <source>
        <dbReference type="ARBA" id="ARBA00022777"/>
    </source>
</evidence>
<dbReference type="InterPro" id="IPR003594">
    <property type="entry name" value="HATPase_dom"/>
</dbReference>
<dbReference type="InterPro" id="IPR003660">
    <property type="entry name" value="HAMP_dom"/>
</dbReference>
<keyword evidence="6" id="KW-0597">Phosphoprotein</keyword>
<proteinExistence type="predicted"/>
<dbReference type="InterPro" id="IPR003661">
    <property type="entry name" value="HisK_dim/P_dom"/>
</dbReference>
<keyword evidence="4 15" id="KW-1003">Cell membrane</keyword>
<dbReference type="AlphaFoldDB" id="A0A1R4ECL2"/>
<dbReference type="PANTHER" id="PTHR45436:SF15">
    <property type="entry name" value="SENSOR HISTIDINE KINASE CUSS"/>
    <property type="match status" value="1"/>
</dbReference>
<dbReference type="OrthoDB" id="5561773at2"/>
<dbReference type="SUPFAM" id="SSF47384">
    <property type="entry name" value="Homodimeric domain of signal transducing histidine kinase"/>
    <property type="match status" value="1"/>
</dbReference>
<evidence type="ECO:0000256" key="13">
    <source>
        <dbReference type="ARBA" id="ARBA00023012"/>
    </source>
</evidence>
<keyword evidence="12 15" id="KW-1133">Transmembrane helix</keyword>
<dbReference type="GO" id="GO:0005886">
    <property type="term" value="C:plasma membrane"/>
    <property type="evidence" value="ECO:0007669"/>
    <property type="project" value="UniProtKB-SubCell"/>
</dbReference>
<evidence type="ECO:0000256" key="15">
    <source>
        <dbReference type="RuleBase" id="RU364088"/>
    </source>
</evidence>
<sequence length="485" mass="55153">MNIRLSLLWRTLILLTIFVVLSQITVYFWIKRSVTDHFEVMDSEMLTHAAFNLRKSTYGIEHSSESLNRNYNNKKGLGYGVQVFGFTSDGQAIASYSQIAVGNQNARDNQSDFRAFNLESYGKDSINILDLMSEHGDKQFELQLDNRPYRSVIITSNNQIYLLALPIDVHHLYLHQFSLQLKVILVAMTLLLLFIAAFSVYWGFSPLTTFIQKMKTINSEQLGERITVADMPSELRPLAESYNIMMSKLEDNFESLSRYSDNIAHELRTPIATLSTQTQVMLSKPRQISEYIEQLHHQHETLEHLSEVTNNMLLLAKTQKGLSQEQLKDVDMDSLMTQLIEYYELLADDRGIHLVKSGEFAVIKGDKGLLQRLFSNLISNAIYYSKNDSTIKISAGVTDQTQLNIVIENQTAQPMTQKEASRLFERFYRRANDQDSKAEGTSYSGTGLGLSIVKSIVKAHRGTVAALVEDNWIKISVKLPLPKLS</sequence>
<keyword evidence="19" id="KW-1185">Reference proteome</keyword>
<evidence type="ECO:0000313" key="19">
    <source>
        <dbReference type="Proteomes" id="UP000188169"/>
    </source>
</evidence>
<dbReference type="InterPro" id="IPR005467">
    <property type="entry name" value="His_kinase_dom"/>
</dbReference>
<accession>A0A1R4ECL2</accession>
<dbReference type="InterPro" id="IPR006290">
    <property type="entry name" value="CztS_silS_copS"/>
</dbReference>
<dbReference type="SUPFAM" id="SSF55874">
    <property type="entry name" value="ATPase domain of HSP90 chaperone/DNA topoisomerase II/histidine kinase"/>
    <property type="match status" value="1"/>
</dbReference>
<evidence type="ECO:0000259" key="17">
    <source>
        <dbReference type="PROSITE" id="PS50885"/>
    </source>
</evidence>
<keyword evidence="11 15" id="KW-0067">ATP-binding</keyword>
<comment type="function">
    <text evidence="15">Member of a two-component regulatory system.</text>
</comment>
<keyword evidence="9 15" id="KW-0547">Nucleotide-binding</keyword>
<gene>
    <name evidence="18" type="primary">cusS</name>
    <name evidence="18" type="ORF">A1019T_00185</name>
</gene>
<comment type="subcellular location">
    <subcellularLocation>
        <location evidence="3 15">Cell inner membrane</location>
    </subcellularLocation>
    <subcellularLocation>
        <location evidence="2">Membrane</location>
        <topology evidence="2">Multi-pass membrane protein</topology>
    </subcellularLocation>
</comment>
<protein>
    <recommendedName>
        <fullName evidence="15">Sensor protein</fullName>
        <ecNumber evidence="15">2.7.13.3</ecNumber>
    </recommendedName>
</protein>
<keyword evidence="5 15" id="KW-0997">Cell inner membrane</keyword>
<evidence type="ECO:0000256" key="8">
    <source>
        <dbReference type="ARBA" id="ARBA00022692"/>
    </source>
</evidence>
<dbReference type="InterPro" id="IPR050428">
    <property type="entry name" value="TCS_sensor_his_kinase"/>
</dbReference>
<evidence type="ECO:0000256" key="1">
    <source>
        <dbReference type="ARBA" id="ARBA00000085"/>
    </source>
</evidence>
<evidence type="ECO:0000259" key="16">
    <source>
        <dbReference type="PROSITE" id="PS50109"/>
    </source>
</evidence>
<keyword evidence="10 15" id="KW-0418">Kinase</keyword>
<keyword evidence="7 15" id="KW-0808">Transferase</keyword>